<evidence type="ECO:0000313" key="10">
    <source>
        <dbReference type="Proteomes" id="UP000289794"/>
    </source>
</evidence>
<feature type="transmembrane region" description="Helical" evidence="8">
    <location>
        <begin position="21"/>
        <end position="43"/>
    </location>
</feature>
<dbReference type="Proteomes" id="UP000289794">
    <property type="component" value="Chromosome"/>
</dbReference>
<keyword evidence="3" id="KW-0813">Transport</keyword>
<evidence type="ECO:0000313" key="9">
    <source>
        <dbReference type="EMBL" id="QBE99880.1"/>
    </source>
</evidence>
<dbReference type="KEGG" id="bpro:PMF13cell1_05474"/>
<feature type="transmembrane region" description="Helical" evidence="8">
    <location>
        <begin position="174"/>
        <end position="191"/>
    </location>
</feature>
<comment type="subcellular location">
    <subcellularLocation>
        <location evidence="1">Cell membrane</location>
        <topology evidence="1">Multi-pass membrane protein</topology>
    </subcellularLocation>
</comment>
<dbReference type="InterPro" id="IPR004471">
    <property type="entry name" value="Brnchd-chn_aa_trnsp_AzlC"/>
</dbReference>
<evidence type="ECO:0000256" key="4">
    <source>
        <dbReference type="ARBA" id="ARBA00022475"/>
    </source>
</evidence>
<keyword evidence="7 8" id="KW-0472">Membrane</keyword>
<dbReference type="NCBIfam" id="TIGR00346">
    <property type="entry name" value="azlC"/>
    <property type="match status" value="1"/>
</dbReference>
<evidence type="ECO:0000256" key="5">
    <source>
        <dbReference type="ARBA" id="ARBA00022692"/>
    </source>
</evidence>
<dbReference type="InterPro" id="IPR011606">
    <property type="entry name" value="Brnchd-chn_aa_trnsp_permease"/>
</dbReference>
<evidence type="ECO:0000256" key="2">
    <source>
        <dbReference type="ARBA" id="ARBA00010735"/>
    </source>
</evidence>
<feature type="transmembrane region" description="Helical" evidence="8">
    <location>
        <begin position="83"/>
        <end position="102"/>
    </location>
</feature>
<dbReference type="GO" id="GO:1903785">
    <property type="term" value="P:L-valine transmembrane transport"/>
    <property type="evidence" value="ECO:0007669"/>
    <property type="project" value="TreeGrafter"/>
</dbReference>
<dbReference type="AlphaFoldDB" id="A0A4P6M7U7"/>
<dbReference type="Pfam" id="PF03591">
    <property type="entry name" value="AzlC"/>
    <property type="match status" value="1"/>
</dbReference>
<evidence type="ECO:0000256" key="7">
    <source>
        <dbReference type="ARBA" id="ARBA00023136"/>
    </source>
</evidence>
<keyword evidence="6 8" id="KW-1133">Transmembrane helix</keyword>
<keyword evidence="5 8" id="KW-0812">Transmembrane</keyword>
<accession>A0A4P6M7U7</accession>
<feature type="transmembrane region" description="Helical" evidence="8">
    <location>
        <begin position="150"/>
        <end position="167"/>
    </location>
</feature>
<sequence length="246" mass="28014">MRGREENMTGKKKRIFRAFRAAFPYTIPIFAGFWFVGLTYGIYMNVSGFSFWYPMLMSLTIFAGSIEFVVVNMLLGAFNPLQALVMTLMINARHLFYGISMLDKYRNKGWKKGFLIFGMCDESFTINYTAKIPVDVDEGWFMFFVTLLNYLYWFSGATLGGIFGSLLKFNTEGLDFVMTAMFVVIFMEQWLKEKNHVSSLLGLGLSLLCLLAFGAENFMIPAMLAVIGVLTLLRKPIEKESGEVCQ</sequence>
<organism evidence="9 10">
    <name type="scientific">Blautia producta</name>
    <dbReference type="NCBI Taxonomy" id="33035"/>
    <lineage>
        <taxon>Bacteria</taxon>
        <taxon>Bacillati</taxon>
        <taxon>Bacillota</taxon>
        <taxon>Clostridia</taxon>
        <taxon>Lachnospirales</taxon>
        <taxon>Lachnospiraceae</taxon>
        <taxon>Blautia</taxon>
    </lineage>
</organism>
<feature type="transmembrane region" description="Helical" evidence="8">
    <location>
        <begin position="203"/>
        <end position="233"/>
    </location>
</feature>
<feature type="transmembrane region" description="Helical" evidence="8">
    <location>
        <begin position="49"/>
        <end position="71"/>
    </location>
</feature>
<name>A0A4P6M7U7_9FIRM</name>
<comment type="similarity">
    <text evidence="2">Belongs to the AzlC family.</text>
</comment>
<proteinExistence type="inferred from homology"/>
<gene>
    <name evidence="9" type="primary">ygaZ_2</name>
    <name evidence="9" type="ORF">PMF13cell1_05474</name>
</gene>
<evidence type="ECO:0000256" key="6">
    <source>
        <dbReference type="ARBA" id="ARBA00022989"/>
    </source>
</evidence>
<dbReference type="PANTHER" id="PTHR34979">
    <property type="entry name" value="INNER MEMBRANE PROTEIN YGAZ"/>
    <property type="match status" value="1"/>
</dbReference>
<dbReference type="EMBL" id="CP035945">
    <property type="protein sequence ID" value="QBE99880.1"/>
    <property type="molecule type" value="Genomic_DNA"/>
</dbReference>
<dbReference type="PANTHER" id="PTHR34979:SF1">
    <property type="entry name" value="INNER MEMBRANE PROTEIN YGAZ"/>
    <property type="match status" value="1"/>
</dbReference>
<evidence type="ECO:0000256" key="1">
    <source>
        <dbReference type="ARBA" id="ARBA00004651"/>
    </source>
</evidence>
<evidence type="ECO:0000256" key="8">
    <source>
        <dbReference type="SAM" id="Phobius"/>
    </source>
</evidence>
<protein>
    <submittedName>
        <fullName evidence="9">Inner membrane protein YgaZ</fullName>
    </submittedName>
</protein>
<evidence type="ECO:0000256" key="3">
    <source>
        <dbReference type="ARBA" id="ARBA00022448"/>
    </source>
</evidence>
<dbReference type="GO" id="GO:0005886">
    <property type="term" value="C:plasma membrane"/>
    <property type="evidence" value="ECO:0007669"/>
    <property type="project" value="UniProtKB-SubCell"/>
</dbReference>
<keyword evidence="4" id="KW-1003">Cell membrane</keyword>
<reference evidence="9 10" key="1">
    <citation type="submission" date="2019-01" db="EMBL/GenBank/DDBJ databases">
        <title>PMF-metabolizing Aryl O-demethylase.</title>
        <authorList>
            <person name="Kim M."/>
        </authorList>
    </citation>
    <scope>NUCLEOTIDE SEQUENCE [LARGE SCALE GENOMIC DNA]</scope>
    <source>
        <strain evidence="9 10">PMF1</strain>
    </source>
</reference>